<proteinExistence type="predicted"/>
<keyword evidence="2" id="KW-1185">Reference proteome</keyword>
<gene>
    <name evidence="1" type="ORF">B857_03776</name>
</gene>
<accession>K1KLS4</accession>
<dbReference type="PATRIC" id="fig|1224748.3.peg.3734"/>
<protein>
    <submittedName>
        <fullName evidence="1">Uncharacterized protein</fullName>
    </submittedName>
</protein>
<comment type="caution">
    <text evidence="1">The sequence shown here is derived from an EMBL/GenBank/DDBJ whole genome shotgun (WGS) entry which is preliminary data.</text>
</comment>
<evidence type="ECO:0000313" key="1">
    <source>
        <dbReference type="EMBL" id="EKB43421.1"/>
    </source>
</evidence>
<dbReference type="AlphaFoldDB" id="K1KLS4"/>
<evidence type="ECO:0000313" key="2">
    <source>
        <dbReference type="Proteomes" id="UP000004738"/>
    </source>
</evidence>
<organism evidence="1 2">
    <name type="scientific">Solibacillus isronensis B3W22</name>
    <dbReference type="NCBI Taxonomy" id="1224748"/>
    <lineage>
        <taxon>Bacteria</taxon>
        <taxon>Bacillati</taxon>
        <taxon>Bacillota</taxon>
        <taxon>Bacilli</taxon>
        <taxon>Bacillales</taxon>
        <taxon>Caryophanaceae</taxon>
        <taxon>Solibacillus</taxon>
    </lineage>
</organism>
<reference evidence="1 2" key="1">
    <citation type="journal article" date="2012" name="J. Bacteriol.">
        <title>Draft Genome Sequence of Bacillus isronensis Strain B3W22, Isolated from the Upper Atmosphere.</title>
        <authorList>
            <person name="Shivaji S."/>
            <person name="Ara S."/>
            <person name="Singh S.K."/>
            <person name="Bandi S."/>
            <person name="Singh A."/>
            <person name="Pinnaka A.K."/>
        </authorList>
    </citation>
    <scope>NUCLEOTIDE SEQUENCE [LARGE SCALE GENOMIC DNA]</scope>
    <source>
        <strain evidence="1 2">B3W22</strain>
    </source>
</reference>
<name>K1KLS4_9BACL</name>
<dbReference type="EMBL" id="AMCK01000033">
    <property type="protein sequence ID" value="EKB43421.1"/>
    <property type="molecule type" value="Genomic_DNA"/>
</dbReference>
<dbReference type="RefSeq" id="WP_008408808.1">
    <property type="nucleotide sequence ID" value="NZ_AMCK01000033.1"/>
</dbReference>
<dbReference type="Proteomes" id="UP000004738">
    <property type="component" value="Unassembled WGS sequence"/>
</dbReference>
<sequence length="240" mass="24078">MSEILQLILQVLEQLQGAKATGVYTNATTSANKLTIESAAGEVAYNGVKVVFERATTIGDTVTTSYDAATKTLKVTLPVSDAVNGTLDAAATLAAVETAIEADTSTALTASLAGFEGTESAEELVGKTITLTGATASAAVVNGKLTLTFSEAITAFTDLTLNNVGTTTITPEAGAKSLSADGKTLVITLTADEEAAVSAATTVTGITATPKVVGQPFKVNGYTAANGETVVAPAPVTISK</sequence>